<evidence type="ECO:0000313" key="2">
    <source>
        <dbReference type="Proteomes" id="UP001597090"/>
    </source>
</evidence>
<dbReference type="PROSITE" id="PS51257">
    <property type="entry name" value="PROKAR_LIPOPROTEIN"/>
    <property type="match status" value="1"/>
</dbReference>
<sequence length="110" mass="11457">MAIHPKTLFDALALATVLATFLLLASACSHMQSTELGPEQTAELAATAMAAQGGNGFVCDGGNSTFTCFCKKGATGNFSCKGMAQLCRPHKVICSPDGWCHCGGLYPKVR</sequence>
<organism evidence="1 2">
    <name type="scientific">Lysobacter koreensis</name>
    <dbReference type="NCBI Taxonomy" id="266122"/>
    <lineage>
        <taxon>Bacteria</taxon>
        <taxon>Pseudomonadati</taxon>
        <taxon>Pseudomonadota</taxon>
        <taxon>Gammaproteobacteria</taxon>
        <taxon>Lysobacterales</taxon>
        <taxon>Lysobacteraceae</taxon>
        <taxon>Lysobacter</taxon>
    </lineage>
</organism>
<comment type="caution">
    <text evidence="1">The sequence shown here is derived from an EMBL/GenBank/DDBJ whole genome shotgun (WGS) entry which is preliminary data.</text>
</comment>
<dbReference type="EMBL" id="JBHTIH010000007">
    <property type="protein sequence ID" value="MFD0740215.1"/>
    <property type="molecule type" value="Genomic_DNA"/>
</dbReference>
<gene>
    <name evidence="1" type="ORF">ACFQZQ_13100</name>
</gene>
<protein>
    <submittedName>
        <fullName evidence="1">Uncharacterized protein</fullName>
    </submittedName>
</protein>
<dbReference type="RefSeq" id="WP_386813323.1">
    <property type="nucleotide sequence ID" value="NZ_JBHTIH010000007.1"/>
</dbReference>
<accession>A0ABW2YR89</accession>
<reference evidence="2" key="1">
    <citation type="journal article" date="2019" name="Int. J. Syst. Evol. Microbiol.">
        <title>The Global Catalogue of Microorganisms (GCM) 10K type strain sequencing project: providing services to taxonomists for standard genome sequencing and annotation.</title>
        <authorList>
            <consortium name="The Broad Institute Genomics Platform"/>
            <consortium name="The Broad Institute Genome Sequencing Center for Infectious Disease"/>
            <person name="Wu L."/>
            <person name="Ma J."/>
        </authorList>
    </citation>
    <scope>NUCLEOTIDE SEQUENCE [LARGE SCALE GENOMIC DNA]</scope>
    <source>
        <strain evidence="2">CCUG 55491</strain>
    </source>
</reference>
<name>A0ABW2YR89_9GAMM</name>
<dbReference type="Proteomes" id="UP001597090">
    <property type="component" value="Unassembled WGS sequence"/>
</dbReference>
<evidence type="ECO:0000313" key="1">
    <source>
        <dbReference type="EMBL" id="MFD0740215.1"/>
    </source>
</evidence>
<proteinExistence type="predicted"/>
<keyword evidence="2" id="KW-1185">Reference proteome</keyword>